<accession>A0ABQ1ZFQ7</accession>
<evidence type="ECO:0000256" key="10">
    <source>
        <dbReference type="ARBA" id="ARBA00029724"/>
    </source>
</evidence>
<evidence type="ECO:0000256" key="9">
    <source>
        <dbReference type="ARBA" id="ARBA00022840"/>
    </source>
</evidence>
<dbReference type="NCBIfam" id="TIGR00455">
    <property type="entry name" value="apsK"/>
    <property type="match status" value="1"/>
</dbReference>
<evidence type="ECO:0000256" key="8">
    <source>
        <dbReference type="ARBA" id="ARBA00022777"/>
    </source>
</evidence>
<feature type="domain" description="APS kinase" evidence="15">
    <location>
        <begin position="27"/>
        <end position="177"/>
    </location>
</feature>
<keyword evidence="17" id="KW-1185">Reference proteome</keyword>
<dbReference type="GO" id="GO:0016301">
    <property type="term" value="F:kinase activity"/>
    <property type="evidence" value="ECO:0007669"/>
    <property type="project" value="UniProtKB-KW"/>
</dbReference>
<evidence type="ECO:0000256" key="13">
    <source>
        <dbReference type="HAMAP-Rule" id="MF_00065"/>
    </source>
</evidence>
<gene>
    <name evidence="13 16" type="primary">cysC</name>
    <name evidence="16" type="ORF">GCM10008014_41900</name>
</gene>
<dbReference type="InterPro" id="IPR059117">
    <property type="entry name" value="APS_kinase_dom"/>
</dbReference>
<dbReference type="EMBL" id="BMFU01000007">
    <property type="protein sequence ID" value="GGH63972.1"/>
    <property type="molecule type" value="Genomic_DNA"/>
</dbReference>
<dbReference type="RefSeq" id="WP_229729961.1">
    <property type="nucleotide sequence ID" value="NZ_BMFU01000007.1"/>
</dbReference>
<dbReference type="SUPFAM" id="SSF52540">
    <property type="entry name" value="P-loop containing nucleoside triphosphate hydrolases"/>
    <property type="match status" value="1"/>
</dbReference>
<dbReference type="EC" id="2.7.1.25" evidence="5 13"/>
<name>A0ABQ1ZFQ7_9BACL</name>
<evidence type="ECO:0000256" key="4">
    <source>
        <dbReference type="ARBA" id="ARBA00007008"/>
    </source>
</evidence>
<comment type="caution">
    <text evidence="16">The sequence shown here is derived from an EMBL/GenBank/DDBJ whole genome shotgun (WGS) entry which is preliminary data.</text>
</comment>
<dbReference type="InterPro" id="IPR002891">
    <property type="entry name" value="APS"/>
</dbReference>
<evidence type="ECO:0000256" key="7">
    <source>
        <dbReference type="ARBA" id="ARBA00022741"/>
    </source>
</evidence>
<comment type="catalytic activity">
    <reaction evidence="1 13 14">
        <text>adenosine 5'-phosphosulfate + ATP = 3'-phosphoadenylyl sulfate + ADP + H(+)</text>
        <dbReference type="Rhea" id="RHEA:24152"/>
        <dbReference type="ChEBI" id="CHEBI:15378"/>
        <dbReference type="ChEBI" id="CHEBI:30616"/>
        <dbReference type="ChEBI" id="CHEBI:58243"/>
        <dbReference type="ChEBI" id="CHEBI:58339"/>
        <dbReference type="ChEBI" id="CHEBI:456216"/>
        <dbReference type="EC" id="2.7.1.25"/>
    </reaction>
</comment>
<evidence type="ECO:0000259" key="15">
    <source>
        <dbReference type="Pfam" id="PF01583"/>
    </source>
</evidence>
<dbReference type="Proteomes" id="UP000652153">
    <property type="component" value="Unassembled WGS sequence"/>
</dbReference>
<evidence type="ECO:0000256" key="6">
    <source>
        <dbReference type="ARBA" id="ARBA00022679"/>
    </source>
</evidence>
<dbReference type="HAMAP" id="MF_00065">
    <property type="entry name" value="Adenylyl_sulf_kinase"/>
    <property type="match status" value="1"/>
</dbReference>
<dbReference type="CDD" id="cd02027">
    <property type="entry name" value="APSK"/>
    <property type="match status" value="1"/>
</dbReference>
<keyword evidence="7 13" id="KW-0547">Nucleotide-binding</keyword>
<evidence type="ECO:0000256" key="11">
    <source>
        <dbReference type="ARBA" id="ARBA00031393"/>
    </source>
</evidence>
<keyword evidence="6 13" id="KW-0808">Transferase</keyword>
<comment type="similarity">
    <text evidence="4 13 14">Belongs to the APS kinase family.</text>
</comment>
<evidence type="ECO:0000256" key="3">
    <source>
        <dbReference type="ARBA" id="ARBA00004806"/>
    </source>
</evidence>
<sequence length="200" mass="22775">MEYTSQNIVYHDNRVTRADRHQLNQHKSFVLWLTGLSGSGKSTVSVELEKVLHDRGVRSYVIDGDNLRHGLNADLGFKPEDRKENIRRVGEVSKLFVDAGLVVLAAFISPYTEDRENVRNLFEPGEFVEIFVKCPVEVCIKRDPKGLYEKAIRGEITNFTGISAPYEEPVNPELILDTNKNSFHDCINIVVDYLLIKNLI</sequence>
<dbReference type="PANTHER" id="PTHR11055">
    <property type="entry name" value="BIFUNCTIONAL 3'-PHOSPHOADENOSINE 5'-PHOSPHOSULFATE SYNTHASE"/>
    <property type="match status" value="1"/>
</dbReference>
<keyword evidence="8 13" id="KW-0418">Kinase</keyword>
<feature type="binding site" evidence="13">
    <location>
        <begin position="35"/>
        <end position="42"/>
    </location>
    <ligand>
        <name>ATP</name>
        <dbReference type="ChEBI" id="CHEBI:30616"/>
    </ligand>
</feature>
<comment type="pathway">
    <text evidence="3 13 14">Sulfur metabolism; hydrogen sulfide biosynthesis; sulfite from sulfate: step 2/3.</text>
</comment>
<keyword evidence="13" id="KW-0597">Phosphoprotein</keyword>
<reference evidence="17" key="1">
    <citation type="journal article" date="2019" name="Int. J. Syst. Evol. Microbiol.">
        <title>The Global Catalogue of Microorganisms (GCM) 10K type strain sequencing project: providing services to taxonomists for standard genome sequencing and annotation.</title>
        <authorList>
            <consortium name="The Broad Institute Genomics Platform"/>
            <consortium name="The Broad Institute Genome Sequencing Center for Infectious Disease"/>
            <person name="Wu L."/>
            <person name="Ma J."/>
        </authorList>
    </citation>
    <scope>NUCLEOTIDE SEQUENCE [LARGE SCALE GENOMIC DNA]</scope>
    <source>
        <strain evidence="17">CGMCC 1.12770</strain>
    </source>
</reference>
<evidence type="ECO:0000256" key="2">
    <source>
        <dbReference type="ARBA" id="ARBA00002632"/>
    </source>
</evidence>
<proteinExistence type="inferred from homology"/>
<evidence type="ECO:0000256" key="14">
    <source>
        <dbReference type="RuleBase" id="RU004347"/>
    </source>
</evidence>
<evidence type="ECO:0000313" key="16">
    <source>
        <dbReference type="EMBL" id="GGH63972.1"/>
    </source>
</evidence>
<evidence type="ECO:0000313" key="17">
    <source>
        <dbReference type="Proteomes" id="UP000652153"/>
    </source>
</evidence>
<dbReference type="PANTHER" id="PTHR11055:SF1">
    <property type="entry name" value="PAPS SYNTHETASE, ISOFORM D"/>
    <property type="match status" value="1"/>
</dbReference>
<organism evidence="16 17">
    <name type="scientific">Paenibacillus silvae</name>
    <dbReference type="NCBI Taxonomy" id="1325358"/>
    <lineage>
        <taxon>Bacteria</taxon>
        <taxon>Bacillati</taxon>
        <taxon>Bacillota</taxon>
        <taxon>Bacilli</taxon>
        <taxon>Bacillales</taxon>
        <taxon>Paenibacillaceae</taxon>
        <taxon>Paenibacillus</taxon>
    </lineage>
</organism>
<evidence type="ECO:0000256" key="1">
    <source>
        <dbReference type="ARBA" id="ARBA00001823"/>
    </source>
</evidence>
<dbReference type="NCBIfam" id="NF003013">
    <property type="entry name" value="PRK03846.1"/>
    <property type="match status" value="1"/>
</dbReference>
<protein>
    <recommendedName>
        <fullName evidence="5 13">Adenylyl-sulfate kinase</fullName>
        <ecNumber evidence="5 13">2.7.1.25</ecNumber>
    </recommendedName>
    <alternativeName>
        <fullName evidence="11 13">APS kinase</fullName>
    </alternativeName>
    <alternativeName>
        <fullName evidence="12 13">ATP adenosine-5'-phosphosulfate 3'-phosphotransferase</fullName>
    </alternativeName>
    <alternativeName>
        <fullName evidence="10 13">Adenosine-5'-phosphosulfate kinase</fullName>
    </alternativeName>
</protein>
<feature type="active site" description="Phosphoserine intermediate" evidence="13">
    <location>
        <position position="109"/>
    </location>
</feature>
<dbReference type="InterPro" id="IPR027417">
    <property type="entry name" value="P-loop_NTPase"/>
</dbReference>
<dbReference type="Gene3D" id="3.40.50.300">
    <property type="entry name" value="P-loop containing nucleotide triphosphate hydrolases"/>
    <property type="match status" value="1"/>
</dbReference>
<keyword evidence="9 13" id="KW-0067">ATP-binding</keyword>
<comment type="function">
    <text evidence="2 13 14">Catalyzes the synthesis of activated sulfate.</text>
</comment>
<dbReference type="Pfam" id="PF01583">
    <property type="entry name" value="APS_kinase"/>
    <property type="match status" value="1"/>
</dbReference>
<evidence type="ECO:0000256" key="12">
    <source>
        <dbReference type="ARBA" id="ARBA00031464"/>
    </source>
</evidence>
<evidence type="ECO:0000256" key="5">
    <source>
        <dbReference type="ARBA" id="ARBA00012121"/>
    </source>
</evidence>